<protein>
    <submittedName>
        <fullName evidence="2">Uncharacterized protein</fullName>
    </submittedName>
</protein>
<accession>A0A0K8WH14</accession>
<feature type="region of interest" description="Disordered" evidence="1">
    <location>
        <begin position="144"/>
        <end position="226"/>
    </location>
</feature>
<feature type="compositionally biased region" description="Acidic residues" evidence="1">
    <location>
        <begin position="164"/>
        <end position="179"/>
    </location>
</feature>
<dbReference type="InterPro" id="IPR032053">
    <property type="entry name" value="Ribosomal_mS34"/>
</dbReference>
<feature type="compositionally biased region" description="Polar residues" evidence="1">
    <location>
        <begin position="195"/>
        <end position="219"/>
    </location>
</feature>
<dbReference type="AlphaFoldDB" id="A0A0K8WH14"/>
<sequence>MGKKNKRKGHPKPHYRGQPLWQLLENLPNHGVGRLIVRGSFQQDEEHPSYMRILTVDMTSKSIKHPDNPKNANKIRIPVTVEKVWRGVIFPRPQNIQSTSYLPDYILIPEAEEEKFVRNAKTASECNYVYWTAGQKKRIRERIEQGMSPEEAKQREKERIALQEAEDEGSDDIDEDDESFGYQHFPEKHVRKNSAAANKTGQETCRGSKRSWPQKSNEVSAKLRKQ</sequence>
<evidence type="ECO:0000256" key="1">
    <source>
        <dbReference type="SAM" id="MobiDB-lite"/>
    </source>
</evidence>
<dbReference type="PANTHER" id="PTHR28589">
    <property type="entry name" value="28S RIBOSOMAL PROTEIN S34, MITOCHONDRIAL"/>
    <property type="match status" value="1"/>
</dbReference>
<name>A0A0K8WH14_BACLA</name>
<feature type="compositionally biased region" description="Basic and acidic residues" evidence="1">
    <location>
        <begin position="150"/>
        <end position="161"/>
    </location>
</feature>
<gene>
    <name evidence="2" type="ORF">c9_g2_i2</name>
</gene>
<organism evidence="2">
    <name type="scientific">Bactrocera latifrons</name>
    <name type="common">Malaysian fruit fly</name>
    <name type="synonym">Chaetodacus latifrons</name>
    <dbReference type="NCBI Taxonomy" id="174628"/>
    <lineage>
        <taxon>Eukaryota</taxon>
        <taxon>Metazoa</taxon>
        <taxon>Ecdysozoa</taxon>
        <taxon>Arthropoda</taxon>
        <taxon>Hexapoda</taxon>
        <taxon>Insecta</taxon>
        <taxon>Pterygota</taxon>
        <taxon>Neoptera</taxon>
        <taxon>Endopterygota</taxon>
        <taxon>Diptera</taxon>
        <taxon>Brachycera</taxon>
        <taxon>Muscomorpha</taxon>
        <taxon>Tephritoidea</taxon>
        <taxon>Tephritidae</taxon>
        <taxon>Bactrocera</taxon>
        <taxon>Bactrocera</taxon>
    </lineage>
</organism>
<reference evidence="2" key="1">
    <citation type="submission" date="2015-06" db="EMBL/GenBank/DDBJ databases">
        <authorList>
            <person name="Hoefler B.C."/>
            <person name="Straight P.D."/>
        </authorList>
    </citation>
    <scope>NUCLEOTIDE SEQUENCE</scope>
</reference>
<dbReference type="Pfam" id="PF16053">
    <property type="entry name" value="MRP-S34"/>
    <property type="match status" value="1"/>
</dbReference>
<dbReference type="GO" id="GO:0003735">
    <property type="term" value="F:structural constituent of ribosome"/>
    <property type="evidence" value="ECO:0007669"/>
    <property type="project" value="InterPro"/>
</dbReference>
<dbReference type="GO" id="GO:0005739">
    <property type="term" value="C:mitochondrion"/>
    <property type="evidence" value="ECO:0007669"/>
    <property type="project" value="InterPro"/>
</dbReference>
<dbReference type="PANTHER" id="PTHR28589:SF1">
    <property type="entry name" value="SMALL RIBOSOMAL SUBUNIT PROTEIN MS34"/>
    <property type="match status" value="1"/>
</dbReference>
<dbReference type="OrthoDB" id="16434at2759"/>
<evidence type="ECO:0000313" key="2">
    <source>
        <dbReference type="EMBL" id="JAI50339.1"/>
    </source>
</evidence>
<proteinExistence type="predicted"/>
<dbReference type="EMBL" id="GDHF01001975">
    <property type="protein sequence ID" value="JAI50339.1"/>
    <property type="molecule type" value="Transcribed_RNA"/>
</dbReference>